<dbReference type="SUPFAM" id="SSF53822">
    <property type="entry name" value="Periplasmic binding protein-like I"/>
    <property type="match status" value="1"/>
</dbReference>
<dbReference type="EMBL" id="JAAATW010000001">
    <property type="protein sequence ID" value="NBE06752.1"/>
    <property type="molecule type" value="Genomic_DNA"/>
</dbReference>
<dbReference type="InterPro" id="IPR010982">
    <property type="entry name" value="Lambda_DNA-bd_dom_sf"/>
</dbReference>
<keyword evidence="6" id="KW-1185">Reference proteome</keyword>
<organism evidence="5 6">
    <name type="scientific">Paragemmobacter ruber</name>
    <dbReference type="NCBI Taxonomy" id="1985673"/>
    <lineage>
        <taxon>Bacteria</taxon>
        <taxon>Pseudomonadati</taxon>
        <taxon>Pseudomonadota</taxon>
        <taxon>Alphaproteobacteria</taxon>
        <taxon>Rhodobacterales</taxon>
        <taxon>Paracoccaceae</taxon>
        <taxon>Paragemmobacter</taxon>
    </lineage>
</organism>
<dbReference type="SMART" id="SM00354">
    <property type="entry name" value="HTH_LACI"/>
    <property type="match status" value="1"/>
</dbReference>
<proteinExistence type="predicted"/>
<sequence>MKSSQPPAGPKAPTIVTVAAAAGVSPMTVSKVLRGTGRISAATRQRVREVADALGYVPNGLAGALSSQSSQIVGILIPSIGDMVYAGVLAGINAVLVPRGFSSFIGETFFDPENEARLVRTVLSLKPSGLILTGGLERTAASVHVLRQSGVRCVQLWDGDRPDLDATVGLSHRAAGRAAADIFLSRGLRDACYVGAQLDRDLCAARRMEGFRQRLREAGGRCRVLADEALPRDAVTGQALTAALLAEGPPPEAIHYLNDAMAIGGLRALLAAGVEVPGRTSVIGFNGTSLRHAIQTRLTTLEVPLHEIGARAAQALLQPGEARTDLVDFQIVPGTTVRP</sequence>
<dbReference type="Proteomes" id="UP001517376">
    <property type="component" value="Unassembled WGS sequence"/>
</dbReference>
<keyword evidence="1" id="KW-0805">Transcription regulation</keyword>
<keyword evidence="2" id="KW-0238">DNA-binding</keyword>
<evidence type="ECO:0000313" key="6">
    <source>
        <dbReference type="Proteomes" id="UP001517376"/>
    </source>
</evidence>
<dbReference type="Pfam" id="PF00356">
    <property type="entry name" value="LacI"/>
    <property type="match status" value="1"/>
</dbReference>
<dbReference type="RefSeq" id="WP_161765723.1">
    <property type="nucleotide sequence ID" value="NZ_JAAATW010000001.1"/>
</dbReference>
<feature type="domain" description="HTH lacI-type" evidence="4">
    <location>
        <begin position="13"/>
        <end position="67"/>
    </location>
</feature>
<evidence type="ECO:0000256" key="3">
    <source>
        <dbReference type="ARBA" id="ARBA00023163"/>
    </source>
</evidence>
<evidence type="ECO:0000256" key="2">
    <source>
        <dbReference type="ARBA" id="ARBA00023125"/>
    </source>
</evidence>
<dbReference type="InterPro" id="IPR046335">
    <property type="entry name" value="LacI/GalR-like_sensor"/>
</dbReference>
<keyword evidence="3" id="KW-0804">Transcription</keyword>
<dbReference type="PANTHER" id="PTHR30146">
    <property type="entry name" value="LACI-RELATED TRANSCRIPTIONAL REPRESSOR"/>
    <property type="match status" value="1"/>
</dbReference>
<dbReference type="PANTHER" id="PTHR30146:SF33">
    <property type="entry name" value="TRANSCRIPTIONAL REGULATOR"/>
    <property type="match status" value="1"/>
</dbReference>
<comment type="caution">
    <text evidence="5">The sequence shown here is derived from an EMBL/GenBank/DDBJ whole genome shotgun (WGS) entry which is preliminary data.</text>
</comment>
<dbReference type="CDD" id="cd01575">
    <property type="entry name" value="PBP1_GntR"/>
    <property type="match status" value="1"/>
</dbReference>
<name>A0ABW9Y2K6_9RHOB</name>
<dbReference type="PROSITE" id="PS50932">
    <property type="entry name" value="HTH_LACI_2"/>
    <property type="match status" value="1"/>
</dbReference>
<gene>
    <name evidence="5" type="ORF">GU920_04350</name>
</gene>
<dbReference type="InterPro" id="IPR000843">
    <property type="entry name" value="HTH_LacI"/>
</dbReference>
<evidence type="ECO:0000259" key="4">
    <source>
        <dbReference type="PROSITE" id="PS50932"/>
    </source>
</evidence>
<accession>A0ABW9Y2K6</accession>
<dbReference type="Gene3D" id="3.40.50.2300">
    <property type="match status" value="2"/>
</dbReference>
<dbReference type="Pfam" id="PF13377">
    <property type="entry name" value="Peripla_BP_3"/>
    <property type="match status" value="1"/>
</dbReference>
<dbReference type="InterPro" id="IPR028082">
    <property type="entry name" value="Peripla_BP_I"/>
</dbReference>
<dbReference type="Gene3D" id="1.10.260.40">
    <property type="entry name" value="lambda repressor-like DNA-binding domains"/>
    <property type="match status" value="1"/>
</dbReference>
<dbReference type="SUPFAM" id="SSF47413">
    <property type="entry name" value="lambda repressor-like DNA-binding domains"/>
    <property type="match status" value="1"/>
</dbReference>
<protein>
    <submittedName>
        <fullName evidence="5">Substrate-binding domain-containing protein</fullName>
    </submittedName>
</protein>
<dbReference type="CDD" id="cd01392">
    <property type="entry name" value="HTH_LacI"/>
    <property type="match status" value="1"/>
</dbReference>
<evidence type="ECO:0000313" key="5">
    <source>
        <dbReference type="EMBL" id="NBE06752.1"/>
    </source>
</evidence>
<reference evidence="6" key="1">
    <citation type="submission" date="2020-01" db="EMBL/GenBank/DDBJ databases">
        <title>Sphingomonas sp. strain CSW-10.</title>
        <authorList>
            <person name="Chen W.-M."/>
        </authorList>
    </citation>
    <scope>NUCLEOTIDE SEQUENCE [LARGE SCALE GENOMIC DNA]</scope>
    <source>
        <strain evidence="6">CCP-1</strain>
    </source>
</reference>
<evidence type="ECO:0000256" key="1">
    <source>
        <dbReference type="ARBA" id="ARBA00023015"/>
    </source>
</evidence>